<gene>
    <name evidence="2" type="ORF">C8R26_10422</name>
</gene>
<proteinExistence type="predicted"/>
<accession>A0A2T5I2K7</accession>
<dbReference type="PANTHER" id="PTHR20883:SF48">
    <property type="entry name" value="ECTOINE DIOXYGENASE"/>
    <property type="match status" value="1"/>
</dbReference>
<reference evidence="2 3" key="1">
    <citation type="submission" date="2018-04" db="EMBL/GenBank/DDBJ databases">
        <title>Active sludge and wastewater microbial communities from Klosterneuburg, Austria.</title>
        <authorList>
            <person name="Wagner M."/>
        </authorList>
    </citation>
    <scope>NUCLEOTIDE SEQUENCE [LARGE SCALE GENOMIC DNA]</scope>
    <source>
        <strain evidence="2 3">Nm49</strain>
    </source>
</reference>
<dbReference type="InterPro" id="IPR008775">
    <property type="entry name" value="Phytyl_CoA_dOase-like"/>
</dbReference>
<dbReference type="Pfam" id="PF05721">
    <property type="entry name" value="PhyH"/>
    <property type="match status" value="1"/>
</dbReference>
<evidence type="ECO:0000313" key="3">
    <source>
        <dbReference type="Proteomes" id="UP000244128"/>
    </source>
</evidence>
<comment type="cofactor">
    <cofactor evidence="1">
        <name>Fe(2+)</name>
        <dbReference type="ChEBI" id="CHEBI:29033"/>
    </cofactor>
</comment>
<evidence type="ECO:0000256" key="1">
    <source>
        <dbReference type="ARBA" id="ARBA00001954"/>
    </source>
</evidence>
<protein>
    <submittedName>
        <fullName evidence="2">Phytanoyl-CoA dioxygenase PhyH</fullName>
    </submittedName>
</protein>
<comment type="caution">
    <text evidence="2">The sequence shown here is derived from an EMBL/GenBank/DDBJ whole genome shotgun (WGS) entry which is preliminary data.</text>
</comment>
<keyword evidence="2" id="KW-0223">Dioxygenase</keyword>
<keyword evidence="2" id="KW-0560">Oxidoreductase</keyword>
<dbReference type="GO" id="GO:0005506">
    <property type="term" value="F:iron ion binding"/>
    <property type="evidence" value="ECO:0007669"/>
    <property type="project" value="UniProtKB-ARBA"/>
</dbReference>
<dbReference type="AlphaFoldDB" id="A0A2T5I2K7"/>
<evidence type="ECO:0000313" key="2">
    <source>
        <dbReference type="EMBL" id="PTQ78043.1"/>
    </source>
</evidence>
<dbReference type="PANTHER" id="PTHR20883">
    <property type="entry name" value="PHYTANOYL-COA DIOXYGENASE DOMAIN CONTAINING 1"/>
    <property type="match status" value="1"/>
</dbReference>
<name>A0A2T5I2K7_9PROT</name>
<dbReference type="RefSeq" id="WP_219909246.1">
    <property type="nucleotide sequence ID" value="NZ_QAOI01000004.1"/>
</dbReference>
<dbReference type="EMBL" id="QAOI01000004">
    <property type="protein sequence ID" value="PTQ78043.1"/>
    <property type="molecule type" value="Genomic_DNA"/>
</dbReference>
<dbReference type="Gene3D" id="2.60.120.620">
    <property type="entry name" value="q2cbj1_9rhob like domain"/>
    <property type="match status" value="1"/>
</dbReference>
<dbReference type="SUPFAM" id="SSF51197">
    <property type="entry name" value="Clavaminate synthase-like"/>
    <property type="match status" value="1"/>
</dbReference>
<sequence length="221" mass="24343">MSLSDSGFELVKDFLSFEIAASIIGEADKELLMCKGGGIRNADKRFNSINKLALSAEMLTSAESYLAGRATLVRAILFDKSPESNWLVAWHQDKTVAVSRKFEAEGWGPWSIKDGVHHAQPPLEVLENMVTFRIHLDDSNLKNGCLKVIPGSHSKGVLSQEQIHNIEKASIAVVIEAPMLSALVMRPHLLHASSKGVEPSRRRVLHLEYSSYELAGGARWA</sequence>
<dbReference type="Proteomes" id="UP000244128">
    <property type="component" value="Unassembled WGS sequence"/>
</dbReference>
<dbReference type="GO" id="GO:0016706">
    <property type="term" value="F:2-oxoglutarate-dependent dioxygenase activity"/>
    <property type="evidence" value="ECO:0007669"/>
    <property type="project" value="UniProtKB-ARBA"/>
</dbReference>
<organism evidence="2 3">
    <name type="scientific">Nitrosomonas oligotropha</name>
    <dbReference type="NCBI Taxonomy" id="42354"/>
    <lineage>
        <taxon>Bacteria</taxon>
        <taxon>Pseudomonadati</taxon>
        <taxon>Pseudomonadota</taxon>
        <taxon>Betaproteobacteria</taxon>
        <taxon>Nitrosomonadales</taxon>
        <taxon>Nitrosomonadaceae</taxon>
        <taxon>Nitrosomonas</taxon>
    </lineage>
</organism>